<evidence type="ECO:0000256" key="3">
    <source>
        <dbReference type="ARBA" id="ARBA00022490"/>
    </source>
</evidence>
<dbReference type="CDD" id="cd00140">
    <property type="entry name" value="beta_clamp"/>
    <property type="match status" value="1"/>
</dbReference>
<accession>A0ABW0HR37</accession>
<dbReference type="Gene3D" id="3.70.10.10">
    <property type="match status" value="1"/>
</dbReference>
<dbReference type="InterPro" id="IPR022637">
    <property type="entry name" value="DNA_polIII_beta_cen"/>
</dbReference>
<evidence type="ECO:0000256" key="4">
    <source>
        <dbReference type="ARBA" id="ARBA00022679"/>
    </source>
</evidence>
<evidence type="ECO:0000259" key="11">
    <source>
        <dbReference type="Pfam" id="PF02767"/>
    </source>
</evidence>
<feature type="domain" description="DNA polymerase III beta sliding clamp N-terminal" evidence="10">
    <location>
        <begin position="22"/>
        <end position="142"/>
    </location>
</feature>
<comment type="similarity">
    <text evidence="2">Belongs to the beta sliding clamp family.</text>
</comment>
<dbReference type="InterPro" id="IPR046938">
    <property type="entry name" value="DNA_clamp_sf"/>
</dbReference>
<dbReference type="PANTHER" id="PTHR30478:SF0">
    <property type="entry name" value="BETA SLIDING CLAMP"/>
    <property type="match status" value="1"/>
</dbReference>
<keyword evidence="13" id="KW-1185">Reference proteome</keyword>
<evidence type="ECO:0000256" key="9">
    <source>
        <dbReference type="ARBA" id="ARBA00033275"/>
    </source>
</evidence>
<dbReference type="PANTHER" id="PTHR30478">
    <property type="entry name" value="DNA POLYMERASE III SUBUNIT BETA"/>
    <property type="match status" value="1"/>
</dbReference>
<dbReference type="InterPro" id="IPR022634">
    <property type="entry name" value="DNA_polIII_beta_N"/>
</dbReference>
<evidence type="ECO:0000256" key="8">
    <source>
        <dbReference type="ARBA" id="ARBA00023125"/>
    </source>
</evidence>
<dbReference type="Proteomes" id="UP001596113">
    <property type="component" value="Unassembled WGS sequence"/>
</dbReference>
<comment type="caution">
    <text evidence="12">The sequence shown here is derived from an EMBL/GenBank/DDBJ whole genome shotgun (WGS) entry which is preliminary data.</text>
</comment>
<dbReference type="SUPFAM" id="SSF55979">
    <property type="entry name" value="DNA clamp"/>
    <property type="match status" value="3"/>
</dbReference>
<organism evidence="12 13">
    <name type="scientific">Cohnella soli</name>
    <dbReference type="NCBI Taxonomy" id="425005"/>
    <lineage>
        <taxon>Bacteria</taxon>
        <taxon>Bacillati</taxon>
        <taxon>Bacillota</taxon>
        <taxon>Bacilli</taxon>
        <taxon>Bacillales</taxon>
        <taxon>Paenibacillaceae</taxon>
        <taxon>Cohnella</taxon>
    </lineage>
</organism>
<evidence type="ECO:0000259" key="10">
    <source>
        <dbReference type="Pfam" id="PF00712"/>
    </source>
</evidence>
<keyword evidence="7" id="KW-0239">DNA-directed DNA polymerase</keyword>
<feature type="domain" description="DNA polymerase III beta sliding clamp central" evidence="11">
    <location>
        <begin position="167"/>
        <end position="264"/>
    </location>
</feature>
<evidence type="ECO:0000313" key="12">
    <source>
        <dbReference type="EMBL" id="MFC5402342.1"/>
    </source>
</evidence>
<sequence>MATAVKGKEEKQTGLMTLGKAAFSVERESLLNTLLLCAKIVPKTSAIPLLQCIKLDLKGEVLFITAMDLPEQAVLQFLNVTNDGGQDGSYLLNAKEFIDLVGKMPEGTLSFMQKDSTVTVKYGDRGRANLQALSSEQYPALPEPGNASYLTCPIEMLRKGAHSFRFVGSDESSPALTAVNLYDAEGKLGFMATNRHRVYRYISDIAIDNAESFHSGMIPAIKFKGIVDSLKSSNVDLAVTRNYLVLRDKNVIYFGKLLDGVYPDLNPVFGKIKSGPSFSVLRAMLDDTIKRMLSLVGVENNRVTLEVDESGALTMHSRSATGEICESFPDAKLDGEFPTIKFNAMYLRDALLVGDREVKTISLRTAGPSSPGYIEFDGDTSVVVVVNPVR</sequence>
<evidence type="ECO:0000256" key="5">
    <source>
        <dbReference type="ARBA" id="ARBA00022695"/>
    </source>
</evidence>
<keyword evidence="8" id="KW-0238">DNA-binding</keyword>
<dbReference type="RefSeq" id="WP_378130703.1">
    <property type="nucleotide sequence ID" value="NZ_JBHSMI010000012.1"/>
</dbReference>
<dbReference type="SMART" id="SM00480">
    <property type="entry name" value="POL3Bc"/>
    <property type="match status" value="1"/>
</dbReference>
<dbReference type="EMBL" id="JBHSMI010000012">
    <property type="protein sequence ID" value="MFC5402342.1"/>
    <property type="molecule type" value="Genomic_DNA"/>
</dbReference>
<protein>
    <recommendedName>
        <fullName evidence="9">DNA polymerase III subunit beta</fullName>
    </recommendedName>
</protein>
<evidence type="ECO:0000256" key="6">
    <source>
        <dbReference type="ARBA" id="ARBA00022705"/>
    </source>
</evidence>
<dbReference type="Pfam" id="PF02767">
    <property type="entry name" value="DNA_pol3_beta_2"/>
    <property type="match status" value="1"/>
</dbReference>
<evidence type="ECO:0000313" key="13">
    <source>
        <dbReference type="Proteomes" id="UP001596113"/>
    </source>
</evidence>
<keyword evidence="6" id="KW-0235">DNA replication</keyword>
<proteinExistence type="inferred from homology"/>
<dbReference type="GO" id="GO:0003887">
    <property type="term" value="F:DNA-directed DNA polymerase activity"/>
    <property type="evidence" value="ECO:0007669"/>
    <property type="project" value="UniProtKB-EC"/>
</dbReference>
<keyword evidence="4 12" id="KW-0808">Transferase</keyword>
<keyword evidence="5 12" id="KW-0548">Nucleotidyltransferase</keyword>
<dbReference type="Pfam" id="PF00712">
    <property type="entry name" value="DNA_pol3_beta"/>
    <property type="match status" value="1"/>
</dbReference>
<comment type="subcellular location">
    <subcellularLocation>
        <location evidence="1">Cytoplasm</location>
    </subcellularLocation>
</comment>
<evidence type="ECO:0000256" key="1">
    <source>
        <dbReference type="ARBA" id="ARBA00004496"/>
    </source>
</evidence>
<reference evidence="13" key="1">
    <citation type="journal article" date="2019" name="Int. J. Syst. Evol. Microbiol.">
        <title>The Global Catalogue of Microorganisms (GCM) 10K type strain sequencing project: providing services to taxonomists for standard genome sequencing and annotation.</title>
        <authorList>
            <consortium name="The Broad Institute Genomics Platform"/>
            <consortium name="The Broad Institute Genome Sequencing Center for Infectious Disease"/>
            <person name="Wu L."/>
            <person name="Ma J."/>
        </authorList>
    </citation>
    <scope>NUCLEOTIDE SEQUENCE [LARGE SCALE GENOMIC DNA]</scope>
    <source>
        <strain evidence="13">CGMCC 1.18575</strain>
    </source>
</reference>
<gene>
    <name evidence="12" type="primary">dnaN</name>
    <name evidence="12" type="ORF">ACFPOF_06295</name>
</gene>
<name>A0ABW0HR37_9BACL</name>
<dbReference type="Gene3D" id="3.10.150.10">
    <property type="entry name" value="DNA Polymerase III, subunit A, domain 2"/>
    <property type="match status" value="1"/>
</dbReference>
<dbReference type="NCBIfam" id="TIGR00663">
    <property type="entry name" value="dnan"/>
    <property type="match status" value="1"/>
</dbReference>
<evidence type="ECO:0000256" key="2">
    <source>
        <dbReference type="ARBA" id="ARBA00010752"/>
    </source>
</evidence>
<evidence type="ECO:0000256" key="7">
    <source>
        <dbReference type="ARBA" id="ARBA00022932"/>
    </source>
</evidence>
<keyword evidence="3" id="KW-0963">Cytoplasm</keyword>
<dbReference type="InterPro" id="IPR001001">
    <property type="entry name" value="DNA_polIII_beta"/>
</dbReference>